<feature type="domain" description="CAP-associated" evidence="2">
    <location>
        <begin position="65"/>
        <end position="204"/>
    </location>
</feature>
<dbReference type="PANTHER" id="PTHR31157">
    <property type="entry name" value="SCP DOMAIN-CONTAINING PROTEIN"/>
    <property type="match status" value="1"/>
</dbReference>
<protein>
    <submittedName>
        <fullName evidence="3">Uncharacterized protein YkwD</fullName>
    </submittedName>
</protein>
<evidence type="ECO:0000313" key="4">
    <source>
        <dbReference type="Proteomes" id="UP000247150"/>
    </source>
</evidence>
<dbReference type="AlphaFoldDB" id="A0A2V2ZBF7"/>
<gene>
    <name evidence="3" type="ORF">DFO73_1277</name>
</gene>
<dbReference type="PANTHER" id="PTHR31157:SF26">
    <property type="entry name" value="SCP-LIKE EXTRACELLULAR PROTEIN"/>
    <property type="match status" value="1"/>
</dbReference>
<dbReference type="Pfam" id="PF14504">
    <property type="entry name" value="CAP_assoc_N"/>
    <property type="match status" value="1"/>
</dbReference>
<dbReference type="Pfam" id="PF00188">
    <property type="entry name" value="CAP"/>
    <property type="match status" value="1"/>
</dbReference>
<evidence type="ECO:0000259" key="2">
    <source>
        <dbReference type="Pfam" id="PF14504"/>
    </source>
</evidence>
<comment type="caution">
    <text evidence="3">The sequence shown here is derived from an EMBL/GenBank/DDBJ whole genome shotgun (WGS) entry which is preliminary data.</text>
</comment>
<dbReference type="SUPFAM" id="SSF55797">
    <property type="entry name" value="PR-1-like"/>
    <property type="match status" value="1"/>
</dbReference>
<dbReference type="Proteomes" id="UP000247150">
    <property type="component" value="Unassembled WGS sequence"/>
</dbReference>
<proteinExistence type="predicted"/>
<dbReference type="InterPro" id="IPR014044">
    <property type="entry name" value="CAP_dom"/>
</dbReference>
<dbReference type="InterPro" id="IPR035940">
    <property type="entry name" value="CAP_sf"/>
</dbReference>
<sequence>MRILVLISIFLAAGFYLDITGEEQGEILVNQENSQPEAIKDLGQDVNPDMSSNAGIPENGLAKLMGKSIQKVKESLGEPSRIDPSFFGYEWWIYNKSDTKYAQVGVNGNKVVTIFATGENLDISPFKIGQPVGEIYSSVFVETNINLEYKESSYRFELSEEDLNTRPLVMVGDHYAQLNIDKFTGTLSSVRLMDAATLIKMRPYEMVYRGELLEAPLPSPAFEEDVERGKEQQILDLTNVLRVRHNLSPLEWDKMTADVAFAHSKDMYESKDFSHISKTYGELADRLEAGGVLYKMAGENIAANYMDAPAVVEGWLNSKGHRESLLNEEFTHLGVGVYKKHYTQNFIRKLEEE</sequence>
<organism evidence="3 4">
    <name type="scientific">Cytobacillus oceanisediminis</name>
    <dbReference type="NCBI Taxonomy" id="665099"/>
    <lineage>
        <taxon>Bacteria</taxon>
        <taxon>Bacillati</taxon>
        <taxon>Bacillota</taxon>
        <taxon>Bacilli</taxon>
        <taxon>Bacillales</taxon>
        <taxon>Bacillaceae</taxon>
        <taxon>Cytobacillus</taxon>
    </lineage>
</organism>
<reference evidence="3 4" key="1">
    <citation type="submission" date="2018-05" db="EMBL/GenBank/DDBJ databases">
        <title>Freshwater and sediment microbial communities from various areas in North America, analyzing microbe dynamics in response to fracking.</title>
        <authorList>
            <person name="Lamendella R."/>
        </authorList>
    </citation>
    <scope>NUCLEOTIDE SEQUENCE [LARGE SCALE GENOMIC DNA]</scope>
    <source>
        <strain evidence="3 4">15_TX</strain>
    </source>
</reference>
<dbReference type="Gene3D" id="3.40.33.10">
    <property type="entry name" value="CAP"/>
    <property type="match status" value="1"/>
</dbReference>
<accession>A0A2V2ZBF7</accession>
<name>A0A2V2ZBF7_9BACI</name>
<dbReference type="InterPro" id="IPR029410">
    <property type="entry name" value="CAP_assoc"/>
</dbReference>
<evidence type="ECO:0000259" key="1">
    <source>
        <dbReference type="Pfam" id="PF00188"/>
    </source>
</evidence>
<evidence type="ECO:0000313" key="3">
    <source>
        <dbReference type="EMBL" id="PWW17383.1"/>
    </source>
</evidence>
<dbReference type="CDD" id="cd05379">
    <property type="entry name" value="CAP_bacterial"/>
    <property type="match status" value="1"/>
</dbReference>
<dbReference type="EMBL" id="QGTW01000027">
    <property type="protein sequence ID" value="PWW17383.1"/>
    <property type="molecule type" value="Genomic_DNA"/>
</dbReference>
<feature type="domain" description="SCP" evidence="1">
    <location>
        <begin position="235"/>
        <end position="344"/>
    </location>
</feature>